<reference evidence="7" key="1">
    <citation type="submission" date="2021-01" db="EMBL/GenBank/DDBJ databases">
        <title>Whole genome shotgun sequence of Catellatospora methionotrophica NBRC 14553.</title>
        <authorList>
            <person name="Komaki H."/>
            <person name="Tamura T."/>
        </authorList>
    </citation>
    <scope>NUCLEOTIDE SEQUENCE</scope>
    <source>
        <strain evidence="7">NBRC 14553</strain>
    </source>
</reference>
<feature type="compositionally biased region" description="Low complexity" evidence="4">
    <location>
        <begin position="1"/>
        <end position="27"/>
    </location>
</feature>
<comment type="similarity">
    <text evidence="3">Belongs to the RimP family.</text>
</comment>
<name>A0A8J3PHJ3_9ACTN</name>
<dbReference type="GO" id="GO:0000028">
    <property type="term" value="P:ribosomal small subunit assembly"/>
    <property type="evidence" value="ECO:0007669"/>
    <property type="project" value="TreeGrafter"/>
</dbReference>
<protein>
    <recommendedName>
        <fullName evidence="3">Ribosome maturation factor RimP</fullName>
    </recommendedName>
</protein>
<dbReference type="InterPro" id="IPR028989">
    <property type="entry name" value="RimP_N"/>
</dbReference>
<dbReference type="Gene3D" id="3.30.300.70">
    <property type="entry name" value="RimP-like superfamily, N-terminal"/>
    <property type="match status" value="1"/>
</dbReference>
<dbReference type="Pfam" id="PF02576">
    <property type="entry name" value="RimP_N"/>
    <property type="match status" value="1"/>
</dbReference>
<gene>
    <name evidence="3" type="primary">rimP</name>
    <name evidence="7" type="ORF">Cme02nite_62580</name>
</gene>
<dbReference type="PANTHER" id="PTHR33867">
    <property type="entry name" value="RIBOSOME MATURATION FACTOR RIMP"/>
    <property type="match status" value="1"/>
</dbReference>
<evidence type="ECO:0000313" key="8">
    <source>
        <dbReference type="Proteomes" id="UP000660339"/>
    </source>
</evidence>
<dbReference type="EMBL" id="BONJ01000036">
    <property type="protein sequence ID" value="GIG17926.1"/>
    <property type="molecule type" value="Genomic_DNA"/>
</dbReference>
<comment type="subcellular location">
    <subcellularLocation>
        <location evidence="3">Cytoplasm</location>
    </subcellularLocation>
</comment>
<dbReference type="InterPro" id="IPR035956">
    <property type="entry name" value="RimP_N_sf"/>
</dbReference>
<evidence type="ECO:0000256" key="1">
    <source>
        <dbReference type="ARBA" id="ARBA00022490"/>
    </source>
</evidence>
<accession>A0A8J3PHJ3</accession>
<evidence type="ECO:0000313" key="7">
    <source>
        <dbReference type="EMBL" id="GIG17926.1"/>
    </source>
</evidence>
<keyword evidence="2 3" id="KW-0690">Ribosome biogenesis</keyword>
<feature type="region of interest" description="Disordered" evidence="4">
    <location>
        <begin position="188"/>
        <end position="219"/>
    </location>
</feature>
<dbReference type="SUPFAM" id="SSF74942">
    <property type="entry name" value="YhbC-like, C-terminal domain"/>
    <property type="match status" value="1"/>
</dbReference>
<dbReference type="Proteomes" id="UP000660339">
    <property type="component" value="Unassembled WGS sequence"/>
</dbReference>
<dbReference type="InterPro" id="IPR003728">
    <property type="entry name" value="Ribosome_maturation_RimP"/>
</dbReference>
<dbReference type="GO" id="GO:0005829">
    <property type="term" value="C:cytosol"/>
    <property type="evidence" value="ECO:0007669"/>
    <property type="project" value="TreeGrafter"/>
</dbReference>
<organism evidence="7 8">
    <name type="scientific">Catellatospora methionotrophica</name>
    <dbReference type="NCBI Taxonomy" id="121620"/>
    <lineage>
        <taxon>Bacteria</taxon>
        <taxon>Bacillati</taxon>
        <taxon>Actinomycetota</taxon>
        <taxon>Actinomycetes</taxon>
        <taxon>Micromonosporales</taxon>
        <taxon>Micromonosporaceae</taxon>
        <taxon>Catellatospora</taxon>
    </lineage>
</organism>
<proteinExistence type="inferred from homology"/>
<feature type="region of interest" description="Disordered" evidence="4">
    <location>
        <begin position="1"/>
        <end position="31"/>
    </location>
</feature>
<feature type="domain" description="Ribosome maturation factor RimP C-terminal" evidence="6">
    <location>
        <begin position="122"/>
        <end position="182"/>
    </location>
</feature>
<dbReference type="HAMAP" id="MF_01077">
    <property type="entry name" value="RimP"/>
    <property type="match status" value="1"/>
</dbReference>
<dbReference type="GO" id="GO:0006412">
    <property type="term" value="P:translation"/>
    <property type="evidence" value="ECO:0007669"/>
    <property type="project" value="TreeGrafter"/>
</dbReference>
<dbReference type="PANTHER" id="PTHR33867:SF1">
    <property type="entry name" value="RIBOSOME MATURATION FACTOR RIMP"/>
    <property type="match status" value="1"/>
</dbReference>
<evidence type="ECO:0000256" key="4">
    <source>
        <dbReference type="SAM" id="MobiDB-lite"/>
    </source>
</evidence>
<dbReference type="CDD" id="cd01734">
    <property type="entry name" value="YlxS_C"/>
    <property type="match status" value="1"/>
</dbReference>
<dbReference type="SUPFAM" id="SSF75420">
    <property type="entry name" value="YhbC-like, N-terminal domain"/>
    <property type="match status" value="1"/>
</dbReference>
<dbReference type="RefSeq" id="WP_166386891.1">
    <property type="nucleotide sequence ID" value="NZ_BAAATT010000009.1"/>
</dbReference>
<evidence type="ECO:0000259" key="6">
    <source>
        <dbReference type="Pfam" id="PF17384"/>
    </source>
</evidence>
<keyword evidence="8" id="KW-1185">Reference proteome</keyword>
<comment type="caution">
    <text evidence="7">The sequence shown here is derived from an EMBL/GenBank/DDBJ whole genome shotgun (WGS) entry which is preliminary data.</text>
</comment>
<sequence length="219" mass="23527">MAQRGRATGRQAGRTPARAAAPAPARTSPTELAARRARFEAVIGPVVAGTGYDLEDLSVKQIGRRHLVQVLIDGDGGVGLDTIAEVSRAVSRALDEAEESGTDLIKGEYQLEVSSPGVDRPLTLPRHWARNTGRLVKVKAGDKTLTGRVTAADADGVTLDVDGAEHALSYDALGPGRVQVEFKRMNEISDEELAEFDDDSSDDDEDFDDDEQDDEGEQR</sequence>
<evidence type="ECO:0000259" key="5">
    <source>
        <dbReference type="Pfam" id="PF02576"/>
    </source>
</evidence>
<dbReference type="AlphaFoldDB" id="A0A8J3PHJ3"/>
<dbReference type="Pfam" id="PF17384">
    <property type="entry name" value="DUF150_C"/>
    <property type="match status" value="1"/>
</dbReference>
<evidence type="ECO:0000256" key="2">
    <source>
        <dbReference type="ARBA" id="ARBA00022517"/>
    </source>
</evidence>
<feature type="domain" description="Ribosome maturation factor RimP N-terminal" evidence="5">
    <location>
        <begin position="43"/>
        <end position="119"/>
    </location>
</feature>
<dbReference type="NCBIfam" id="NF000930">
    <property type="entry name" value="PRK00092.2-2"/>
    <property type="match status" value="1"/>
</dbReference>
<dbReference type="InterPro" id="IPR036847">
    <property type="entry name" value="RimP_C_sf"/>
</dbReference>
<keyword evidence="1 3" id="KW-0963">Cytoplasm</keyword>
<comment type="function">
    <text evidence="3">Required for maturation of 30S ribosomal subunits.</text>
</comment>
<dbReference type="InterPro" id="IPR028998">
    <property type="entry name" value="RimP_C"/>
</dbReference>
<evidence type="ECO:0000256" key="3">
    <source>
        <dbReference type="HAMAP-Rule" id="MF_01077"/>
    </source>
</evidence>